<accession>A0A1B2DNZ8</accession>
<evidence type="ECO:0000256" key="5">
    <source>
        <dbReference type="ARBA" id="ARBA00022989"/>
    </source>
</evidence>
<evidence type="ECO:0000256" key="7">
    <source>
        <dbReference type="SAM" id="Phobius"/>
    </source>
</evidence>
<keyword evidence="2" id="KW-0813">Transport</keyword>
<feature type="transmembrane region" description="Helical" evidence="7">
    <location>
        <begin position="331"/>
        <end position="349"/>
    </location>
</feature>
<dbReference type="EMBL" id="CP016808">
    <property type="protein sequence ID" value="ANY69421.1"/>
    <property type="molecule type" value="Genomic_DNA"/>
</dbReference>
<feature type="domain" description="Major facilitator superfamily (MFS) profile" evidence="8">
    <location>
        <begin position="23"/>
        <end position="474"/>
    </location>
</feature>
<feature type="transmembrane region" description="Helical" evidence="7">
    <location>
        <begin position="424"/>
        <end position="447"/>
    </location>
</feature>
<dbReference type="Pfam" id="PF07690">
    <property type="entry name" value="MFS_1"/>
    <property type="match status" value="2"/>
</dbReference>
<dbReference type="PANTHER" id="PTHR42718:SF46">
    <property type="entry name" value="BLR6921 PROTEIN"/>
    <property type="match status" value="1"/>
</dbReference>
<evidence type="ECO:0000256" key="4">
    <source>
        <dbReference type="ARBA" id="ARBA00022692"/>
    </source>
</evidence>
<keyword evidence="3" id="KW-1003">Cell membrane</keyword>
<feature type="transmembrane region" description="Helical" evidence="7">
    <location>
        <begin position="361"/>
        <end position="379"/>
    </location>
</feature>
<organism evidence="9">
    <name type="scientific">Paenibacillus sp. BIHB 4019</name>
    <dbReference type="NCBI Taxonomy" id="1870819"/>
    <lineage>
        <taxon>Bacteria</taxon>
        <taxon>Bacillati</taxon>
        <taxon>Bacillota</taxon>
        <taxon>Bacilli</taxon>
        <taxon>Bacillales</taxon>
        <taxon>Paenibacillaceae</taxon>
        <taxon>Paenibacillus</taxon>
    </lineage>
</organism>
<gene>
    <name evidence="9" type="ORF">BBD42_25255</name>
</gene>
<keyword evidence="5 7" id="KW-1133">Transmembrane helix</keyword>
<evidence type="ECO:0000256" key="2">
    <source>
        <dbReference type="ARBA" id="ARBA00022448"/>
    </source>
</evidence>
<name>A0A1B2DNZ8_9BACL</name>
<evidence type="ECO:0000259" key="8">
    <source>
        <dbReference type="PROSITE" id="PS50850"/>
    </source>
</evidence>
<dbReference type="CDD" id="cd17321">
    <property type="entry name" value="MFS_MMR_MDR_like"/>
    <property type="match status" value="1"/>
</dbReference>
<dbReference type="SUPFAM" id="SSF103473">
    <property type="entry name" value="MFS general substrate transporter"/>
    <property type="match status" value="1"/>
</dbReference>
<dbReference type="PANTHER" id="PTHR42718">
    <property type="entry name" value="MAJOR FACILITATOR SUPERFAMILY MULTIDRUG TRANSPORTER MFSC"/>
    <property type="match status" value="1"/>
</dbReference>
<dbReference type="Gene3D" id="1.20.1720.10">
    <property type="entry name" value="Multidrug resistance protein D"/>
    <property type="match status" value="1"/>
</dbReference>
<comment type="subcellular location">
    <subcellularLocation>
        <location evidence="1">Cell membrane</location>
        <topology evidence="1">Multi-pass membrane protein</topology>
    </subcellularLocation>
</comment>
<feature type="transmembrane region" description="Helical" evidence="7">
    <location>
        <begin position="453"/>
        <end position="472"/>
    </location>
</feature>
<dbReference type="GO" id="GO:0005886">
    <property type="term" value="C:plasma membrane"/>
    <property type="evidence" value="ECO:0007669"/>
    <property type="project" value="UniProtKB-SubCell"/>
</dbReference>
<dbReference type="AlphaFoldDB" id="A0A1B2DNZ8"/>
<sequence>MAQQLAFSASQSTENPDKMLRKVAWVVALGVLLNPLNSSMIAVALLQIGNAFQVNLATVTWLLSGFYLAGAVGPSLAGKLSDLFGAKKIFMSGLVLVLISSLLAIWTQNFGMLLTLRIIQALGSAVAFPAGMSMLRSTAAKHSEQEHPDRISSALALVSIMANVMAAFGPTLGGILVGSVGWPSIFWINIPIALATLFIARLWLPNDQDRQTASSEDAFPASTPNIWSRIDIPGITLFMIMLTTLMLFLLSLSKGMSWWLLGCAIVSMVALIVWEKRAANPFLNLQMLTSNCRLRSVYVQYIGVNIVFYSLFFCIPLWLSQVKGFDPKTTGLLMLPLAGLGVIMTSVAVKCNKRFGYRTTIIAGNGLLVLSTLLLLLLGDNSSMLMIVLINAALGIPNGFNNMGLQTALYVVTPTEETGAASGLYVTFRSIGSILSTSLLGLSFGGAITSSGLHTIGLITAGLSVVLFVTSLSRKLI</sequence>
<protein>
    <recommendedName>
        <fullName evidence="8">Major facilitator superfamily (MFS) profile domain-containing protein</fullName>
    </recommendedName>
</protein>
<dbReference type="PROSITE" id="PS50850">
    <property type="entry name" value="MFS"/>
    <property type="match status" value="1"/>
</dbReference>
<evidence type="ECO:0000256" key="1">
    <source>
        <dbReference type="ARBA" id="ARBA00004651"/>
    </source>
</evidence>
<feature type="transmembrane region" description="Helical" evidence="7">
    <location>
        <begin position="114"/>
        <end position="135"/>
    </location>
</feature>
<evidence type="ECO:0000256" key="6">
    <source>
        <dbReference type="ARBA" id="ARBA00023136"/>
    </source>
</evidence>
<feature type="transmembrane region" description="Helical" evidence="7">
    <location>
        <begin position="385"/>
        <end position="412"/>
    </location>
</feature>
<dbReference type="Gene3D" id="1.20.1250.20">
    <property type="entry name" value="MFS general substrate transporter like domains"/>
    <property type="match status" value="1"/>
</dbReference>
<feature type="transmembrane region" description="Helical" evidence="7">
    <location>
        <begin position="232"/>
        <end position="250"/>
    </location>
</feature>
<keyword evidence="6 7" id="KW-0472">Membrane</keyword>
<reference evidence="9" key="1">
    <citation type="submission" date="2016-08" db="EMBL/GenBank/DDBJ databases">
        <title>Complete Genome Seqeunce of Paenibacillus sp. BIHB 4019 from tea rhizoplane.</title>
        <authorList>
            <person name="Thakur R."/>
            <person name="Swarnkar M.K."/>
            <person name="Gulati A."/>
        </authorList>
    </citation>
    <scope>NUCLEOTIDE SEQUENCE [LARGE SCALE GENOMIC DNA]</scope>
    <source>
        <strain evidence="9">BIHB4019</strain>
    </source>
</reference>
<dbReference type="InterPro" id="IPR036259">
    <property type="entry name" value="MFS_trans_sf"/>
</dbReference>
<feature type="transmembrane region" description="Helical" evidence="7">
    <location>
        <begin position="155"/>
        <end position="178"/>
    </location>
</feature>
<keyword evidence="4 7" id="KW-0812">Transmembrane</keyword>
<dbReference type="GO" id="GO:0022857">
    <property type="term" value="F:transmembrane transporter activity"/>
    <property type="evidence" value="ECO:0007669"/>
    <property type="project" value="InterPro"/>
</dbReference>
<dbReference type="InterPro" id="IPR011701">
    <property type="entry name" value="MFS"/>
</dbReference>
<evidence type="ECO:0000256" key="3">
    <source>
        <dbReference type="ARBA" id="ARBA00022475"/>
    </source>
</evidence>
<dbReference type="RefSeq" id="WP_099520454.1">
    <property type="nucleotide sequence ID" value="NZ_CP016808.1"/>
</dbReference>
<feature type="transmembrane region" description="Helical" evidence="7">
    <location>
        <begin position="54"/>
        <end position="77"/>
    </location>
</feature>
<evidence type="ECO:0000313" key="9">
    <source>
        <dbReference type="EMBL" id="ANY69421.1"/>
    </source>
</evidence>
<feature type="transmembrane region" description="Helical" evidence="7">
    <location>
        <begin position="89"/>
        <end position="108"/>
    </location>
</feature>
<feature type="transmembrane region" description="Helical" evidence="7">
    <location>
        <begin position="296"/>
        <end position="319"/>
    </location>
</feature>
<proteinExistence type="predicted"/>
<dbReference type="InterPro" id="IPR020846">
    <property type="entry name" value="MFS_dom"/>
</dbReference>
<feature type="transmembrane region" description="Helical" evidence="7">
    <location>
        <begin position="256"/>
        <end position="275"/>
    </location>
</feature>
<feature type="transmembrane region" description="Helical" evidence="7">
    <location>
        <begin position="184"/>
        <end position="204"/>
    </location>
</feature>
<feature type="transmembrane region" description="Helical" evidence="7">
    <location>
        <begin position="23"/>
        <end position="48"/>
    </location>
</feature>